<gene>
    <name evidence="6" type="ORF">SO802_031292</name>
</gene>
<feature type="compositionally biased region" description="Polar residues" evidence="4">
    <location>
        <begin position="297"/>
        <end position="313"/>
    </location>
</feature>
<dbReference type="PANTHER" id="PTHR31016">
    <property type="entry name" value="OS04G0228100 PROTEIN"/>
    <property type="match status" value="1"/>
</dbReference>
<keyword evidence="1 2" id="KW-0103">Bromodomain</keyword>
<feature type="compositionally biased region" description="Basic residues" evidence="4">
    <location>
        <begin position="1"/>
        <end position="19"/>
    </location>
</feature>
<dbReference type="InterPro" id="IPR001487">
    <property type="entry name" value="Bromodomain"/>
</dbReference>
<dbReference type="EMBL" id="JAZDWU010000011">
    <property type="protein sequence ID" value="KAK9986341.1"/>
    <property type="molecule type" value="Genomic_DNA"/>
</dbReference>
<dbReference type="PANTHER" id="PTHR31016:SF20">
    <property type="entry name" value="HEAT-INDUCIBLE TRANSCRIPTION REPRESSOR-RELATED"/>
    <property type="match status" value="1"/>
</dbReference>
<comment type="caution">
    <text evidence="6">The sequence shown here is derived from an EMBL/GenBank/DDBJ whole genome shotgun (WGS) entry which is preliminary data.</text>
</comment>
<evidence type="ECO:0000256" key="3">
    <source>
        <dbReference type="SAM" id="Coils"/>
    </source>
</evidence>
<feature type="compositionally biased region" description="Low complexity" evidence="4">
    <location>
        <begin position="46"/>
        <end position="64"/>
    </location>
</feature>
<feature type="region of interest" description="Disordered" evidence="4">
    <location>
        <begin position="1038"/>
        <end position="1109"/>
    </location>
</feature>
<evidence type="ECO:0000259" key="5">
    <source>
        <dbReference type="PROSITE" id="PS50014"/>
    </source>
</evidence>
<proteinExistence type="predicted"/>
<evidence type="ECO:0000313" key="7">
    <source>
        <dbReference type="Proteomes" id="UP001459277"/>
    </source>
</evidence>
<dbReference type="CDD" id="cd04369">
    <property type="entry name" value="Bromodomain"/>
    <property type="match status" value="1"/>
</dbReference>
<feature type="region of interest" description="Disordered" evidence="4">
    <location>
        <begin position="867"/>
        <end position="912"/>
    </location>
</feature>
<dbReference type="SUPFAM" id="SSF47370">
    <property type="entry name" value="Bromodomain"/>
    <property type="match status" value="1"/>
</dbReference>
<dbReference type="InterPro" id="IPR018359">
    <property type="entry name" value="Bromodomain_CS"/>
</dbReference>
<dbReference type="Gene3D" id="1.20.920.10">
    <property type="entry name" value="Bromodomain-like"/>
    <property type="match status" value="1"/>
</dbReference>
<feature type="compositionally biased region" description="Polar residues" evidence="4">
    <location>
        <begin position="799"/>
        <end position="815"/>
    </location>
</feature>
<evidence type="ECO:0000256" key="4">
    <source>
        <dbReference type="SAM" id="MobiDB-lite"/>
    </source>
</evidence>
<dbReference type="PROSITE" id="PS50014">
    <property type="entry name" value="BROMODOMAIN_2"/>
    <property type="match status" value="1"/>
</dbReference>
<accession>A0AAW2BJT8</accession>
<feature type="compositionally biased region" description="Polar residues" evidence="4">
    <location>
        <begin position="24"/>
        <end position="33"/>
    </location>
</feature>
<dbReference type="AlphaFoldDB" id="A0AAW2BJT8"/>
<feature type="compositionally biased region" description="Polar residues" evidence="4">
    <location>
        <begin position="876"/>
        <end position="907"/>
    </location>
</feature>
<keyword evidence="7" id="KW-1185">Reference proteome</keyword>
<feature type="compositionally biased region" description="Basic and acidic residues" evidence="4">
    <location>
        <begin position="127"/>
        <end position="138"/>
    </location>
</feature>
<sequence length="1109" mass="123906">MSRKKLRKPIWREGHRRSPRISASKAQNVNETHPNFGVSHSHSRSSKISGSGAQAQAQTQTQTQGPASRTRATKKRRLKPLQDVASTSTSLSPRPPPQQQQQQQQKGGTKPIYKDHHTDSDQPVVARSEDSPRHEDHATYTNKPSRMPSAPWMPEKRILELVLDVLQRRDTHEIFAEPVDPNEAEDYYEIIEEPMDFGTMRAKLHEGMYRSLEQFENDVFLISKNAMHFNSSATIYFRQARAIHELATKIFHVLKTDPENFESEFSETKRRRRRSSRRPQSEARGSIKASLPKLPTNVKSSSMTIDTSSNTIPSFRNSSNLGRSFQLNSQCSGIATCIDAIDPELLSGAKDGRRFSSFEVDRRCTYRPWMSFLNENESNFSTIYGSLKPLEHVSQQDIGYRESLMLFVEGLGPTAKMIAERKLLGQSADASNYQTSNYWFQAQKCHADMASNPAQWWPSTLNTISKTPTSQNFLDLHYGKPSLLKNSCDTMNLGDAGKGKEANVGEVHASDEKKFLNVLGKNKIYEDRSWDFPFGSYSSTAGTGDLDCLGAEFPNTGNKSTTLELNKGNFDHQAQLLDSASEFIKSTESESLPKNSYASLSSWPLRALGRNGLSSFSQTKDSMHNSSLEYLAGYDQAIAAQGSGDGVWSSSKSVQILKSDQPVPQASQFIFDLPYLKTRLDQMSACSEGTSCAKMTNQTSSTCTRQVELSNQPHSDYQQPSSIAIRASAVHRESSLSSAYADSAFASRPSKSFAAYGDDSANGESKSGFWGVLARKAKAILDDDNMAQQYDMPERMRSQPFNNSAAGQQSYQSSENFRKMESPKLRKGLNVITSSLNHIGDTFEKAFEEGRTIVENKTADIIQETRKLQNKHRGNNYESPNQDSNVNNSWKQSPVQPTQSQLQTNHETQLKASRDVAMATAAKAKLLLRELKTVKADLAFAKERCAQLEDENKLLRENRDKGDHRADDDLIRLQLETLLAEKGRLANENTIYARENRFLREVVEYHQLTMQDVVYLDEGIEEVTEVYPISTPGVSKMLSVSPPSPTSLPSPSEIEIPPSVSPTVTKEIFPVPMAPSQENKDVLESEVLQSLSTSVDEKEDTKRPSIASS</sequence>
<protein>
    <recommendedName>
        <fullName evidence="5">Bromo domain-containing protein</fullName>
    </recommendedName>
</protein>
<evidence type="ECO:0000256" key="1">
    <source>
        <dbReference type="ARBA" id="ARBA00023117"/>
    </source>
</evidence>
<dbReference type="InterPro" id="IPR036427">
    <property type="entry name" value="Bromodomain-like_sf"/>
</dbReference>
<feature type="compositionally biased region" description="Low complexity" evidence="4">
    <location>
        <begin position="1049"/>
        <end position="1063"/>
    </location>
</feature>
<keyword evidence="3" id="KW-0175">Coiled coil</keyword>
<organism evidence="6 7">
    <name type="scientific">Lithocarpus litseifolius</name>
    <dbReference type="NCBI Taxonomy" id="425828"/>
    <lineage>
        <taxon>Eukaryota</taxon>
        <taxon>Viridiplantae</taxon>
        <taxon>Streptophyta</taxon>
        <taxon>Embryophyta</taxon>
        <taxon>Tracheophyta</taxon>
        <taxon>Spermatophyta</taxon>
        <taxon>Magnoliopsida</taxon>
        <taxon>eudicotyledons</taxon>
        <taxon>Gunneridae</taxon>
        <taxon>Pentapetalae</taxon>
        <taxon>rosids</taxon>
        <taxon>fabids</taxon>
        <taxon>Fagales</taxon>
        <taxon>Fagaceae</taxon>
        <taxon>Lithocarpus</taxon>
    </lineage>
</organism>
<evidence type="ECO:0000256" key="2">
    <source>
        <dbReference type="PROSITE-ProRule" id="PRU00035"/>
    </source>
</evidence>
<evidence type="ECO:0000313" key="6">
    <source>
        <dbReference type="EMBL" id="KAK9986341.1"/>
    </source>
</evidence>
<dbReference type="PROSITE" id="PS00633">
    <property type="entry name" value="BROMODOMAIN_1"/>
    <property type="match status" value="1"/>
</dbReference>
<dbReference type="SMART" id="SM00297">
    <property type="entry name" value="BROMO"/>
    <property type="match status" value="1"/>
</dbReference>
<feature type="region of interest" description="Disordered" evidence="4">
    <location>
        <begin position="797"/>
        <end position="822"/>
    </location>
</feature>
<reference evidence="6 7" key="1">
    <citation type="submission" date="2024-01" db="EMBL/GenBank/DDBJ databases">
        <title>A telomere-to-telomere, gap-free genome of sweet tea (Lithocarpus litseifolius).</title>
        <authorList>
            <person name="Zhou J."/>
        </authorList>
    </citation>
    <scope>NUCLEOTIDE SEQUENCE [LARGE SCALE GENOMIC DNA]</scope>
    <source>
        <strain evidence="6">Zhou-2022a</strain>
        <tissue evidence="6">Leaf</tissue>
    </source>
</reference>
<dbReference type="PRINTS" id="PR00503">
    <property type="entry name" value="BROMODOMAIN"/>
</dbReference>
<dbReference type="Pfam" id="PF00439">
    <property type="entry name" value="Bromodomain"/>
    <property type="match status" value="1"/>
</dbReference>
<dbReference type="Proteomes" id="UP001459277">
    <property type="component" value="Unassembled WGS sequence"/>
</dbReference>
<feature type="region of interest" description="Disordered" evidence="4">
    <location>
        <begin position="1"/>
        <end position="151"/>
    </location>
</feature>
<name>A0AAW2BJT8_9ROSI</name>
<feature type="domain" description="Bromo" evidence="5">
    <location>
        <begin position="167"/>
        <end position="237"/>
    </location>
</feature>
<feature type="coiled-coil region" evidence="3">
    <location>
        <begin position="924"/>
        <end position="965"/>
    </location>
</feature>
<feature type="region of interest" description="Disordered" evidence="4">
    <location>
        <begin position="262"/>
        <end position="313"/>
    </location>
</feature>